<proteinExistence type="predicted"/>
<name>A0A8H5ESS0_9AGAR</name>
<feature type="domain" description="DUF6593" evidence="1">
    <location>
        <begin position="50"/>
        <end position="183"/>
    </location>
</feature>
<dbReference type="OrthoDB" id="3191568at2759"/>
<organism evidence="2 3">
    <name type="scientific">Psilocybe cf. subviscida</name>
    <dbReference type="NCBI Taxonomy" id="2480587"/>
    <lineage>
        <taxon>Eukaryota</taxon>
        <taxon>Fungi</taxon>
        <taxon>Dikarya</taxon>
        <taxon>Basidiomycota</taxon>
        <taxon>Agaricomycotina</taxon>
        <taxon>Agaricomycetes</taxon>
        <taxon>Agaricomycetidae</taxon>
        <taxon>Agaricales</taxon>
        <taxon>Agaricineae</taxon>
        <taxon>Strophariaceae</taxon>
        <taxon>Psilocybe</taxon>
    </lineage>
</organism>
<evidence type="ECO:0000313" key="3">
    <source>
        <dbReference type="Proteomes" id="UP000567179"/>
    </source>
</evidence>
<dbReference type="InterPro" id="IPR046528">
    <property type="entry name" value="DUF6593"/>
</dbReference>
<dbReference type="AlphaFoldDB" id="A0A8H5ESS0"/>
<dbReference type="EMBL" id="JAACJJ010000057">
    <property type="protein sequence ID" value="KAF5311080.1"/>
    <property type="molecule type" value="Genomic_DNA"/>
</dbReference>
<dbReference type="Pfam" id="PF20236">
    <property type="entry name" value="DUF6593"/>
    <property type="match status" value="1"/>
</dbReference>
<evidence type="ECO:0000259" key="1">
    <source>
        <dbReference type="Pfam" id="PF20236"/>
    </source>
</evidence>
<evidence type="ECO:0000313" key="2">
    <source>
        <dbReference type="EMBL" id="KAF5311080.1"/>
    </source>
</evidence>
<accession>A0A8H5ESS0</accession>
<comment type="caution">
    <text evidence="2">The sequence shown here is derived from an EMBL/GenBank/DDBJ whole genome shotgun (WGS) entry which is preliminary data.</text>
</comment>
<reference evidence="2 3" key="1">
    <citation type="journal article" date="2020" name="ISME J.">
        <title>Uncovering the hidden diversity of litter-decomposition mechanisms in mushroom-forming fungi.</title>
        <authorList>
            <person name="Floudas D."/>
            <person name="Bentzer J."/>
            <person name="Ahren D."/>
            <person name="Johansson T."/>
            <person name="Persson P."/>
            <person name="Tunlid A."/>
        </authorList>
    </citation>
    <scope>NUCLEOTIDE SEQUENCE [LARGE SCALE GENOMIC DNA]</scope>
    <source>
        <strain evidence="2 3">CBS 101986</strain>
    </source>
</reference>
<gene>
    <name evidence="2" type="ORF">D9619_007881</name>
</gene>
<sequence length="194" mass="21402">MSFGMNPFDAWTNNASGSSSVPSVFGALPYPSDPAYANMVNFFFTSFNPNILNCTVVGAQNRPYFTIVTDSQMAGYTVIKNSSGNKVSLIEWQSRPMIEIRDVLQKQYIRSWLALNSDKSSRTMTIRGMQYTWAPRDKAINLYAAGARQPTLLARVTRGNGGLTLSMTPDAMQMGLLDTVVSATFLLQCGRNID</sequence>
<protein>
    <recommendedName>
        <fullName evidence="1">DUF6593 domain-containing protein</fullName>
    </recommendedName>
</protein>
<dbReference type="Proteomes" id="UP000567179">
    <property type="component" value="Unassembled WGS sequence"/>
</dbReference>
<keyword evidence="3" id="KW-1185">Reference proteome</keyword>